<dbReference type="OrthoDB" id="398435at2"/>
<dbReference type="Pfam" id="PF01420">
    <property type="entry name" value="Methylase_S"/>
    <property type="match status" value="2"/>
</dbReference>
<feature type="domain" description="Type I restriction modification DNA specificity" evidence="5">
    <location>
        <begin position="295"/>
        <end position="452"/>
    </location>
</feature>
<comment type="similarity">
    <text evidence="1">Belongs to the type-I restriction system S methylase family.</text>
</comment>
<dbReference type="Proteomes" id="UP000030901">
    <property type="component" value="Chromosome"/>
</dbReference>
<evidence type="ECO:0000256" key="2">
    <source>
        <dbReference type="ARBA" id="ARBA00022747"/>
    </source>
</evidence>
<dbReference type="Gene3D" id="3.90.220.20">
    <property type="entry name" value="DNA methylase specificity domains"/>
    <property type="match status" value="2"/>
</dbReference>
<dbReference type="HOGENOM" id="CLU_021095_10_2_6"/>
<dbReference type="SUPFAM" id="SSF116734">
    <property type="entry name" value="DNA methylase specificity domain"/>
    <property type="match status" value="2"/>
</dbReference>
<dbReference type="AlphaFoldDB" id="A0A0A7S3A0"/>
<evidence type="ECO:0000256" key="3">
    <source>
        <dbReference type="ARBA" id="ARBA00023125"/>
    </source>
</evidence>
<feature type="coiled-coil region" evidence="4">
    <location>
        <begin position="215"/>
        <end position="242"/>
    </location>
</feature>
<keyword evidence="6" id="KW-0540">Nuclease</keyword>
<reference evidence="6 8" key="1">
    <citation type="journal article" date="2014" name="Appl. Environ. Microbiol.">
        <title>Gut symbionts from distinct hosts exhibit genotoxic activity via divergent colibactin biosynthetic pathways.</title>
        <authorList>
            <person name="Engel P."/>
            <person name="Vizcaino M.I."/>
            <person name="Crawford J.M."/>
        </authorList>
    </citation>
    <scope>NUCLEOTIDE SEQUENCE [LARGE SCALE GENOMIC DNA]</scope>
    <source>
        <strain evidence="6 8">PEB0191</strain>
    </source>
</reference>
<dbReference type="Proteomes" id="UP000247838">
    <property type="component" value="Unassembled WGS sequence"/>
</dbReference>
<dbReference type="GO" id="GO:0009307">
    <property type="term" value="P:DNA restriction-modification system"/>
    <property type="evidence" value="ECO:0007669"/>
    <property type="project" value="UniProtKB-KW"/>
</dbReference>
<proteinExistence type="inferred from homology"/>
<dbReference type="STRING" id="1267021.FPB0191_02138"/>
<dbReference type="RefSeq" id="WP_052236945.1">
    <property type="nucleotide sequence ID" value="NZ_CP009056.1"/>
</dbReference>
<organism evidence="6 8">
    <name type="scientific">Frischella perrara</name>
    <dbReference type="NCBI Taxonomy" id="1267021"/>
    <lineage>
        <taxon>Bacteria</taxon>
        <taxon>Pseudomonadati</taxon>
        <taxon>Pseudomonadota</taxon>
        <taxon>Gammaproteobacteria</taxon>
        <taxon>Orbales</taxon>
        <taxon>Orbaceae</taxon>
        <taxon>Frischella</taxon>
    </lineage>
</organism>
<dbReference type="EMBL" id="CP009056">
    <property type="protein sequence ID" value="AJA45944.1"/>
    <property type="molecule type" value="Genomic_DNA"/>
</dbReference>
<evidence type="ECO:0000313" key="6">
    <source>
        <dbReference type="EMBL" id="AJA45944.1"/>
    </source>
</evidence>
<sequence>MSDIEKKDDNWIPQSYPIPTHWIYTELETVFENLPLTGKKLAQKYYDTAGKIPVIDQGVSEIGGYSNYQEKVVTAERPVIIFGDHTKCLKYITYPFIPGADGIKVLLPNLGVDPKFAFYACTSLRLPDRGYSRHFSFLKKCDFPLPPLNEQKRIVAKIEELFSELDNGIASLKTAREQLKVYRQAVLKHAFEGKLTAKWREKNADKLESPEQLLARIQQEREARYQEQLEDWKAAVKEWEANGKEGKKPSKLKKLIQLTLQSETSNLKLAFLPAGWSHIKLGNLIDEPVYGTSAKCDYETGEQSVLRIPNISAGIIDDTDLKFANFEEGEVDHLRLMIGDILTIRSNGSISLVGSCGLVKEKDTKHIFAGYLIRLRPNKKMIKSEYLLAAMSSHLIRQQIESAAKSTSGVNNINSSELQNLIIPLTSIQEQEVLISLLDSILPMIKSTEIEIDKQLAKAETLRQSILKKAFSGQLVPQDPSDEPASELLARIQAEKGFVNTQKTKKTNKKQSVSGH</sequence>
<dbReference type="EMBL" id="QGLM01000021">
    <property type="protein sequence ID" value="PXY94321.1"/>
    <property type="molecule type" value="Genomic_DNA"/>
</dbReference>
<evidence type="ECO:0000313" key="9">
    <source>
        <dbReference type="Proteomes" id="UP000247838"/>
    </source>
</evidence>
<dbReference type="REBASE" id="292669">
    <property type="entry name" value="S.Fpe167ORF10565P"/>
</dbReference>
<dbReference type="GO" id="GO:0003677">
    <property type="term" value="F:DNA binding"/>
    <property type="evidence" value="ECO:0007669"/>
    <property type="project" value="UniProtKB-KW"/>
</dbReference>
<name>A0A0A7S3A0_FRIPE</name>
<dbReference type="REBASE" id="99675">
    <property type="entry name" value="S.Fpe191ORF2139P"/>
</dbReference>
<dbReference type="CDD" id="cd17517">
    <property type="entry name" value="RMtype1_S_EcoKI_StySPI-TRD2-CR2_like"/>
    <property type="match status" value="1"/>
</dbReference>
<keyword evidence="2" id="KW-0680">Restriction system</keyword>
<evidence type="ECO:0000313" key="7">
    <source>
        <dbReference type="EMBL" id="PXY94321.1"/>
    </source>
</evidence>
<dbReference type="PANTHER" id="PTHR43140">
    <property type="entry name" value="TYPE-1 RESTRICTION ENZYME ECOKI SPECIFICITY PROTEIN"/>
    <property type="match status" value="1"/>
</dbReference>
<evidence type="ECO:0000313" key="8">
    <source>
        <dbReference type="Proteomes" id="UP000030901"/>
    </source>
</evidence>
<dbReference type="EC" id="3.1.21.3" evidence="6"/>
<protein>
    <submittedName>
        <fullName evidence="6 7">Restriction endonuclease</fullName>
        <ecNumber evidence="6">3.1.21.3</ecNumber>
    </submittedName>
</protein>
<gene>
    <name evidence="7" type="ORF">DKK76_10560</name>
    <name evidence="6" type="ORF">FPB0191_02138</name>
</gene>
<dbReference type="PANTHER" id="PTHR43140:SF1">
    <property type="entry name" value="TYPE I RESTRICTION ENZYME ECOKI SPECIFICITY SUBUNIT"/>
    <property type="match status" value="1"/>
</dbReference>
<keyword evidence="8" id="KW-1185">Reference proteome</keyword>
<reference evidence="7 9" key="2">
    <citation type="submission" date="2018-05" db="EMBL/GenBank/DDBJ databases">
        <title>Reference genomes for bee gut microbiota database.</title>
        <authorList>
            <person name="Ellegaard K.M."/>
        </authorList>
    </citation>
    <scope>NUCLEOTIDE SEQUENCE [LARGE SCALE GENOMIC DNA]</scope>
    <source>
        <strain evidence="7 9">ESL0167</strain>
    </source>
</reference>
<dbReference type="InterPro" id="IPR000055">
    <property type="entry name" value="Restrct_endonuc_typeI_TRD"/>
</dbReference>
<keyword evidence="3" id="KW-0238">DNA-binding</keyword>
<dbReference type="InterPro" id="IPR051212">
    <property type="entry name" value="Type-I_RE_S_subunit"/>
</dbReference>
<dbReference type="InterPro" id="IPR044946">
    <property type="entry name" value="Restrct_endonuc_typeI_TRD_sf"/>
</dbReference>
<evidence type="ECO:0000259" key="5">
    <source>
        <dbReference type="Pfam" id="PF01420"/>
    </source>
</evidence>
<keyword evidence="6" id="KW-0255">Endonuclease</keyword>
<evidence type="ECO:0000256" key="1">
    <source>
        <dbReference type="ARBA" id="ARBA00010923"/>
    </source>
</evidence>
<keyword evidence="4" id="KW-0175">Coiled coil</keyword>
<feature type="domain" description="Type I restriction modification DNA specificity" evidence="5">
    <location>
        <begin position="22"/>
        <end position="169"/>
    </location>
</feature>
<dbReference type="GO" id="GO:0009035">
    <property type="term" value="F:type I site-specific deoxyribonuclease activity"/>
    <property type="evidence" value="ECO:0007669"/>
    <property type="project" value="UniProtKB-EC"/>
</dbReference>
<dbReference type="KEGG" id="fpp:FPB0191_02138"/>
<evidence type="ECO:0000256" key="4">
    <source>
        <dbReference type="SAM" id="Coils"/>
    </source>
</evidence>
<accession>A0A0A7S3A0</accession>
<keyword evidence="6" id="KW-0378">Hydrolase</keyword>